<dbReference type="InterPro" id="IPR011330">
    <property type="entry name" value="Glyco_hydro/deAcase_b/a-brl"/>
</dbReference>
<dbReference type="PROSITE" id="PS51257">
    <property type="entry name" value="PROKAR_LIPOPROTEIN"/>
    <property type="match status" value="1"/>
</dbReference>
<proteinExistence type="predicted"/>
<dbReference type="PROSITE" id="PS51677">
    <property type="entry name" value="NODB"/>
    <property type="match status" value="1"/>
</dbReference>
<dbReference type="Gene3D" id="3.20.20.370">
    <property type="entry name" value="Glycoside hydrolase/deacetylase"/>
    <property type="match status" value="1"/>
</dbReference>
<evidence type="ECO:0000256" key="1">
    <source>
        <dbReference type="SAM" id="MobiDB-lite"/>
    </source>
</evidence>
<feature type="compositionally biased region" description="Acidic residues" evidence="1">
    <location>
        <begin position="39"/>
        <end position="62"/>
    </location>
</feature>
<evidence type="ECO:0000259" key="2">
    <source>
        <dbReference type="PROSITE" id="PS51677"/>
    </source>
</evidence>
<evidence type="ECO:0000313" key="3">
    <source>
        <dbReference type="EMBL" id="PPA72197.1"/>
    </source>
</evidence>
<dbReference type="InterPro" id="IPR002509">
    <property type="entry name" value="NODB_dom"/>
</dbReference>
<dbReference type="CDD" id="cd10917">
    <property type="entry name" value="CE4_NodB_like_6s_7s"/>
    <property type="match status" value="1"/>
</dbReference>
<dbReference type="AlphaFoldDB" id="A0A2S5GGN4"/>
<dbReference type="InterPro" id="IPR050248">
    <property type="entry name" value="Polysacc_deacetylase_ArnD"/>
</dbReference>
<dbReference type="Pfam" id="PF01522">
    <property type="entry name" value="Polysacc_deac_1"/>
    <property type="match status" value="1"/>
</dbReference>
<dbReference type="Proteomes" id="UP000239047">
    <property type="component" value="Unassembled WGS sequence"/>
</dbReference>
<reference evidence="3 4" key="1">
    <citation type="submission" date="2018-02" db="EMBL/GenBank/DDBJ databases">
        <title>Jeotgalibacillus proteolyticum sp. nov. a protease producing bacterium isolated from ocean sediments of Laizhou Bay.</title>
        <authorList>
            <person name="Li Y."/>
        </authorList>
    </citation>
    <scope>NUCLEOTIDE SEQUENCE [LARGE SCALE GENOMIC DNA]</scope>
    <source>
        <strain evidence="3 4">22-7</strain>
    </source>
</reference>
<evidence type="ECO:0000313" key="4">
    <source>
        <dbReference type="Proteomes" id="UP000239047"/>
    </source>
</evidence>
<comment type="caution">
    <text evidence="3">The sequence shown here is derived from an EMBL/GenBank/DDBJ whole genome shotgun (WGS) entry which is preliminary data.</text>
</comment>
<sequence length="281" mass="31745">MKYITAMGVTSILLLSACSTDKAEKQDEGAIEEMPQGETDQEVEEEIVPPEEDHEEETEEAAGDVQVEKLYEINEVNWSVQPIGEADPQVALLTIDDAPDKYGVEMAHTLKEMNVHAIFFVNGHFLDTPEEEEKLKEIHELGFPIGNHTFSHPNLRDLTEEEQREEIVSLNDRVEEIIGERPVFFRAPFGANTDFTEQLALEEGMLLMNWTYGYDWEVEYQDAAALSDIMVNTEFLANGANLLMHDRAWTNEALPSLVTGLRNKGYEFVDPAAIVRPGDEN</sequence>
<dbReference type="GO" id="GO:0005975">
    <property type="term" value="P:carbohydrate metabolic process"/>
    <property type="evidence" value="ECO:0007669"/>
    <property type="project" value="InterPro"/>
</dbReference>
<feature type="domain" description="NodB homology" evidence="2">
    <location>
        <begin position="89"/>
        <end position="269"/>
    </location>
</feature>
<dbReference type="RefSeq" id="WP_104056255.1">
    <property type="nucleotide sequence ID" value="NZ_PREZ01000001.1"/>
</dbReference>
<feature type="region of interest" description="Disordered" evidence="1">
    <location>
        <begin position="21"/>
        <end position="62"/>
    </location>
</feature>
<dbReference type="PANTHER" id="PTHR10587">
    <property type="entry name" value="GLYCOSYL TRANSFERASE-RELATED"/>
    <property type="match status" value="1"/>
</dbReference>
<keyword evidence="4" id="KW-1185">Reference proteome</keyword>
<accession>A0A2S5GGN4</accession>
<dbReference type="SUPFAM" id="SSF88713">
    <property type="entry name" value="Glycoside hydrolase/deacetylase"/>
    <property type="match status" value="1"/>
</dbReference>
<organism evidence="3 4">
    <name type="scientific">Jeotgalibacillus proteolyticus</name>
    <dbReference type="NCBI Taxonomy" id="2082395"/>
    <lineage>
        <taxon>Bacteria</taxon>
        <taxon>Bacillati</taxon>
        <taxon>Bacillota</taxon>
        <taxon>Bacilli</taxon>
        <taxon>Bacillales</taxon>
        <taxon>Caryophanaceae</taxon>
        <taxon>Jeotgalibacillus</taxon>
    </lineage>
</organism>
<dbReference type="OrthoDB" id="9806342at2"/>
<gene>
    <name evidence="3" type="ORF">C4B60_02135</name>
</gene>
<dbReference type="EMBL" id="PREZ01000001">
    <property type="protein sequence ID" value="PPA72197.1"/>
    <property type="molecule type" value="Genomic_DNA"/>
</dbReference>
<name>A0A2S5GGN4_9BACL</name>
<protein>
    <submittedName>
        <fullName evidence="3">Polysaccharide deacetylase</fullName>
    </submittedName>
</protein>
<dbReference type="GO" id="GO:0016810">
    <property type="term" value="F:hydrolase activity, acting on carbon-nitrogen (but not peptide) bonds"/>
    <property type="evidence" value="ECO:0007669"/>
    <property type="project" value="InterPro"/>
</dbReference>